<evidence type="ECO:0000256" key="5">
    <source>
        <dbReference type="ARBA" id="ARBA00022516"/>
    </source>
</evidence>
<feature type="active site" description="For beta-ketoacyl synthase activity" evidence="12">
    <location>
        <position position="164"/>
    </location>
</feature>
<dbReference type="Gene3D" id="3.40.47.10">
    <property type="match status" value="1"/>
</dbReference>
<dbReference type="InterPro" id="IPR014030">
    <property type="entry name" value="Ketoacyl_synth_N"/>
</dbReference>
<dbReference type="Pfam" id="PF02801">
    <property type="entry name" value="Ketoacyl-synt_C"/>
    <property type="match status" value="1"/>
</dbReference>
<dbReference type="NCBIfam" id="TIGR03150">
    <property type="entry name" value="fabF"/>
    <property type="match status" value="1"/>
</dbReference>
<protein>
    <recommendedName>
        <fullName evidence="4 11">3-oxoacyl-[acyl-carrier-protein] synthase 2</fullName>
        <ecNumber evidence="3 11">2.3.1.179</ecNumber>
    </recommendedName>
</protein>
<feature type="domain" description="Ketosynthase family 3 (KS3)" evidence="14">
    <location>
        <begin position="3"/>
        <end position="412"/>
    </location>
</feature>
<reference evidence="15" key="1">
    <citation type="journal article" date="2021" name="PeerJ">
        <title>Extensive microbial diversity within the chicken gut microbiome revealed by metagenomics and culture.</title>
        <authorList>
            <person name="Gilroy R."/>
            <person name="Ravi A."/>
            <person name="Getino M."/>
            <person name="Pursley I."/>
            <person name="Horton D.L."/>
            <person name="Alikhan N.F."/>
            <person name="Baker D."/>
            <person name="Gharbi K."/>
            <person name="Hall N."/>
            <person name="Watson M."/>
            <person name="Adriaenssens E.M."/>
            <person name="Foster-Nyarko E."/>
            <person name="Jarju S."/>
            <person name="Secka A."/>
            <person name="Antonio M."/>
            <person name="Oren A."/>
            <person name="Chaudhuri R.R."/>
            <person name="La Ragione R."/>
            <person name="Hildebrand F."/>
            <person name="Pallen M.J."/>
        </authorList>
    </citation>
    <scope>NUCLEOTIDE SEQUENCE</scope>
    <source>
        <strain evidence="15">ChiGjej2B2-19336</strain>
    </source>
</reference>
<dbReference type="PANTHER" id="PTHR11712:SF325">
    <property type="entry name" value="3-OXOACYL-(ACYL-CARRIER-PROTEIN) SYNTHASE II FABF"/>
    <property type="match status" value="1"/>
</dbReference>
<dbReference type="GO" id="GO:0006633">
    <property type="term" value="P:fatty acid biosynthetic process"/>
    <property type="evidence" value="ECO:0007669"/>
    <property type="project" value="UniProtKB-UniRule"/>
</dbReference>
<evidence type="ECO:0000256" key="3">
    <source>
        <dbReference type="ARBA" id="ARBA00012356"/>
    </source>
</evidence>
<evidence type="ECO:0000313" key="16">
    <source>
        <dbReference type="Proteomes" id="UP000698963"/>
    </source>
</evidence>
<dbReference type="PROSITE" id="PS52004">
    <property type="entry name" value="KS3_2"/>
    <property type="match status" value="1"/>
</dbReference>
<dbReference type="GO" id="GO:0004315">
    <property type="term" value="F:3-oxoacyl-[acyl-carrier-protein] synthase activity"/>
    <property type="evidence" value="ECO:0007669"/>
    <property type="project" value="UniProtKB-UniRule"/>
</dbReference>
<evidence type="ECO:0000313" key="15">
    <source>
        <dbReference type="EMBL" id="HJD96392.1"/>
    </source>
</evidence>
<evidence type="ECO:0000256" key="9">
    <source>
        <dbReference type="ARBA" id="ARBA00023160"/>
    </source>
</evidence>
<dbReference type="FunFam" id="3.40.47.10:FF:000018">
    <property type="entry name" value="3-oxoacyl-[acyl-carrier-protein] synthase 2"/>
    <property type="match status" value="1"/>
</dbReference>
<dbReference type="InterPro" id="IPR017568">
    <property type="entry name" value="3-oxoacyl-ACP_synth-2"/>
</dbReference>
<dbReference type="SUPFAM" id="SSF53901">
    <property type="entry name" value="Thiolase-like"/>
    <property type="match status" value="2"/>
</dbReference>
<name>A0A921DRZ3_9BACT</name>
<dbReference type="Pfam" id="PF00109">
    <property type="entry name" value="ketoacyl-synt"/>
    <property type="match status" value="1"/>
</dbReference>
<evidence type="ECO:0000256" key="1">
    <source>
        <dbReference type="ARBA" id="ARBA00005194"/>
    </source>
</evidence>
<reference evidence="15" key="2">
    <citation type="submission" date="2021-09" db="EMBL/GenBank/DDBJ databases">
        <authorList>
            <person name="Gilroy R."/>
        </authorList>
    </citation>
    <scope>NUCLEOTIDE SEQUENCE</scope>
    <source>
        <strain evidence="15">ChiGjej2B2-19336</strain>
    </source>
</reference>
<dbReference type="EC" id="2.3.1.179" evidence="3 11"/>
<dbReference type="GO" id="GO:0005829">
    <property type="term" value="C:cytosol"/>
    <property type="evidence" value="ECO:0007669"/>
    <property type="project" value="TreeGrafter"/>
</dbReference>
<evidence type="ECO:0000256" key="10">
    <source>
        <dbReference type="ARBA" id="ARBA00023315"/>
    </source>
</evidence>
<keyword evidence="9 11" id="KW-0275">Fatty acid biosynthesis</keyword>
<dbReference type="Proteomes" id="UP000698963">
    <property type="component" value="Unassembled WGS sequence"/>
</dbReference>
<evidence type="ECO:0000256" key="8">
    <source>
        <dbReference type="ARBA" id="ARBA00023098"/>
    </source>
</evidence>
<evidence type="ECO:0000256" key="13">
    <source>
        <dbReference type="RuleBase" id="RU003694"/>
    </source>
</evidence>
<dbReference type="NCBIfam" id="NF005589">
    <property type="entry name" value="PRK07314.1"/>
    <property type="match status" value="1"/>
</dbReference>
<comment type="catalytic activity">
    <reaction evidence="11">
        <text>a fatty acyl-[ACP] + malonyl-[ACP] + H(+) = a 3-oxoacyl-[ACP] + holo-[ACP] + CO2</text>
        <dbReference type="Rhea" id="RHEA:22836"/>
        <dbReference type="Rhea" id="RHEA-COMP:9623"/>
        <dbReference type="Rhea" id="RHEA-COMP:9685"/>
        <dbReference type="Rhea" id="RHEA-COMP:9916"/>
        <dbReference type="Rhea" id="RHEA-COMP:14125"/>
        <dbReference type="ChEBI" id="CHEBI:15378"/>
        <dbReference type="ChEBI" id="CHEBI:16526"/>
        <dbReference type="ChEBI" id="CHEBI:64479"/>
        <dbReference type="ChEBI" id="CHEBI:78449"/>
        <dbReference type="ChEBI" id="CHEBI:78776"/>
        <dbReference type="ChEBI" id="CHEBI:138651"/>
    </reaction>
</comment>
<dbReference type="InterPro" id="IPR014031">
    <property type="entry name" value="Ketoacyl_synth_C"/>
</dbReference>
<dbReference type="InterPro" id="IPR020841">
    <property type="entry name" value="PKS_Beta-ketoAc_synthase_dom"/>
</dbReference>
<dbReference type="PIRSF" id="PIRSF000447">
    <property type="entry name" value="KAS_II"/>
    <property type="match status" value="1"/>
</dbReference>
<evidence type="ECO:0000256" key="6">
    <source>
        <dbReference type="ARBA" id="ARBA00022679"/>
    </source>
</evidence>
<dbReference type="SMART" id="SM00825">
    <property type="entry name" value="PKS_KS"/>
    <property type="match status" value="1"/>
</dbReference>
<comment type="similarity">
    <text evidence="2 11 13">Belongs to the thiolase-like superfamily. Beta-ketoacyl-ACP synthases family.</text>
</comment>
<comment type="caution">
    <text evidence="15">The sequence shown here is derived from an EMBL/GenBank/DDBJ whole genome shotgun (WGS) entry which is preliminary data.</text>
</comment>
<sequence length="415" mass="43169">MDRKRIVITGLSAITPLGTNLESSWEALLAGKSGIGRISQFDSTEFPTHIAGEVKDFNPEEFIPAKQCRKMDRFCQLAVCAGMQLMADSGLKIDESNAGRVGVVLGVGLGGLKTIEDFHEKLRTSGPNRVSPFYIPMLISNMAPGQVAIFTGAKGINVVSTSACASALHAIGSAYDQLVLGRADAVITGGAESTITEMGISGFTSMKALCTAHQDEPEKASRPFDAGRSGFIMGEGAGMLMLETLEHAEARGAKIYAEVVGFGASDDAHHMVAPLETGEGMAACMRNALADAGLSPDAINHVSAHGTSTHANDAAETKALHAVFGDHARDLAITGVKSQIGHLLGASGGVASVFASMTLITGMVPGTINQETPDPECDLNYMGGGSKKLDPCYAMINSFGFGGTNASLVLKKFTA</sequence>
<evidence type="ECO:0000256" key="7">
    <source>
        <dbReference type="ARBA" id="ARBA00022832"/>
    </source>
</evidence>
<organism evidence="15 16">
    <name type="scientific">Mailhella massiliensis</name>
    <dbReference type="NCBI Taxonomy" id="1903261"/>
    <lineage>
        <taxon>Bacteria</taxon>
        <taxon>Pseudomonadati</taxon>
        <taxon>Thermodesulfobacteriota</taxon>
        <taxon>Desulfovibrionia</taxon>
        <taxon>Desulfovibrionales</taxon>
        <taxon>Desulfovibrionaceae</taxon>
        <taxon>Mailhella</taxon>
    </lineage>
</organism>
<dbReference type="InterPro" id="IPR000794">
    <property type="entry name" value="Beta-ketoacyl_synthase"/>
</dbReference>
<comment type="catalytic activity">
    <reaction evidence="11">
        <text>(9Z)-hexadecenoyl-[ACP] + malonyl-[ACP] + H(+) = 3-oxo-(11Z)-octadecenoyl-[ACP] + holo-[ACP] + CO2</text>
        <dbReference type="Rhea" id="RHEA:55040"/>
        <dbReference type="Rhea" id="RHEA-COMP:9623"/>
        <dbReference type="Rhea" id="RHEA-COMP:9685"/>
        <dbReference type="Rhea" id="RHEA-COMP:10800"/>
        <dbReference type="Rhea" id="RHEA-COMP:14074"/>
        <dbReference type="ChEBI" id="CHEBI:15378"/>
        <dbReference type="ChEBI" id="CHEBI:16526"/>
        <dbReference type="ChEBI" id="CHEBI:64479"/>
        <dbReference type="ChEBI" id="CHEBI:78449"/>
        <dbReference type="ChEBI" id="CHEBI:83989"/>
        <dbReference type="ChEBI" id="CHEBI:138538"/>
        <dbReference type="EC" id="2.3.1.179"/>
    </reaction>
</comment>
<comment type="pathway">
    <text evidence="1 11">Lipid metabolism; fatty acid biosynthesis.</text>
</comment>
<keyword evidence="7" id="KW-0276">Fatty acid metabolism</keyword>
<evidence type="ECO:0000256" key="11">
    <source>
        <dbReference type="PIRNR" id="PIRNR000447"/>
    </source>
</evidence>
<dbReference type="RefSeq" id="WP_304120680.1">
    <property type="nucleotide sequence ID" value="NZ_DYZA01000034.1"/>
</dbReference>
<evidence type="ECO:0000256" key="12">
    <source>
        <dbReference type="PIRSR" id="PIRSR000447-1"/>
    </source>
</evidence>
<keyword evidence="10 11" id="KW-0012">Acyltransferase</keyword>
<accession>A0A921DRZ3</accession>
<keyword evidence="6 11" id="KW-0808">Transferase</keyword>
<comment type="function">
    <text evidence="11">Involved in the type II fatty acid elongation cycle. Catalyzes the elongation of a wide range of acyl-ACP by the addition of two carbons from malonyl-ACP to an acyl acceptor. Can efficiently catalyze the conversion of palmitoleoyl-ACP (cis-hexadec-9-enoyl-ACP) to cis-vaccenoyl-ACP (cis-octadec-11-enoyl-ACP), an essential step in the thermal regulation of fatty acid composition.</text>
</comment>
<keyword evidence="5 11" id="KW-0444">Lipid biosynthesis</keyword>
<proteinExistence type="inferred from homology"/>
<gene>
    <name evidence="15" type="primary">fabF</name>
    <name evidence="15" type="ORF">K8W16_01930</name>
</gene>
<dbReference type="InterPro" id="IPR016039">
    <property type="entry name" value="Thiolase-like"/>
</dbReference>
<dbReference type="PANTHER" id="PTHR11712">
    <property type="entry name" value="POLYKETIDE SYNTHASE-RELATED"/>
    <property type="match status" value="1"/>
</dbReference>
<dbReference type="EMBL" id="DYZA01000034">
    <property type="protein sequence ID" value="HJD96392.1"/>
    <property type="molecule type" value="Genomic_DNA"/>
</dbReference>
<dbReference type="CDD" id="cd00834">
    <property type="entry name" value="KAS_I_II"/>
    <property type="match status" value="1"/>
</dbReference>
<evidence type="ECO:0000256" key="2">
    <source>
        <dbReference type="ARBA" id="ARBA00008467"/>
    </source>
</evidence>
<keyword evidence="8" id="KW-0443">Lipid metabolism</keyword>
<evidence type="ECO:0000259" key="14">
    <source>
        <dbReference type="PROSITE" id="PS52004"/>
    </source>
</evidence>
<evidence type="ECO:0000256" key="4">
    <source>
        <dbReference type="ARBA" id="ARBA00014657"/>
    </source>
</evidence>
<dbReference type="AlphaFoldDB" id="A0A921DRZ3"/>